<dbReference type="InterPro" id="IPR027417">
    <property type="entry name" value="P-loop_NTPase"/>
</dbReference>
<dbReference type="OrthoDB" id="9805536at2759"/>
<dbReference type="AlphaFoldDB" id="A0A7J8UI22"/>
<dbReference type="Pfam" id="PF00006">
    <property type="entry name" value="ATP-synt_ab"/>
    <property type="match status" value="1"/>
</dbReference>
<organism evidence="3 4">
    <name type="scientific">Gossypium klotzschianum</name>
    <dbReference type="NCBI Taxonomy" id="34286"/>
    <lineage>
        <taxon>Eukaryota</taxon>
        <taxon>Viridiplantae</taxon>
        <taxon>Streptophyta</taxon>
        <taxon>Embryophyta</taxon>
        <taxon>Tracheophyta</taxon>
        <taxon>Spermatophyta</taxon>
        <taxon>Magnoliopsida</taxon>
        <taxon>eudicotyledons</taxon>
        <taxon>Gunneridae</taxon>
        <taxon>Pentapetalae</taxon>
        <taxon>rosids</taxon>
        <taxon>malvids</taxon>
        <taxon>Malvales</taxon>
        <taxon>Malvaceae</taxon>
        <taxon>Malvoideae</taxon>
        <taxon>Gossypium</taxon>
    </lineage>
</organism>
<reference evidence="3 4" key="1">
    <citation type="journal article" date="2019" name="Genome Biol. Evol.">
        <title>Insights into the evolution of the New World diploid cottons (Gossypium, subgenus Houzingenia) based on genome sequencing.</title>
        <authorList>
            <person name="Grover C.E."/>
            <person name="Arick M.A. 2nd"/>
            <person name="Thrash A."/>
            <person name="Conover J.L."/>
            <person name="Sanders W.S."/>
            <person name="Peterson D.G."/>
            <person name="Frelichowski J.E."/>
            <person name="Scheffler J.A."/>
            <person name="Scheffler B.E."/>
            <person name="Wendel J.F."/>
        </authorList>
    </citation>
    <scope>NUCLEOTIDE SEQUENCE [LARGE SCALE GENOMIC DNA]</scope>
    <source>
        <strain evidence="3">57</strain>
        <tissue evidence="3">Leaf</tissue>
    </source>
</reference>
<dbReference type="PANTHER" id="PTHR48082">
    <property type="entry name" value="ATP SYNTHASE SUBUNIT ALPHA, MITOCHONDRIAL"/>
    <property type="match status" value="1"/>
</dbReference>
<dbReference type="GO" id="GO:0043531">
    <property type="term" value="F:ADP binding"/>
    <property type="evidence" value="ECO:0007669"/>
    <property type="project" value="TreeGrafter"/>
</dbReference>
<name>A0A7J8UI22_9ROSI</name>
<dbReference type="SUPFAM" id="SSF52540">
    <property type="entry name" value="P-loop containing nucleoside triphosphate hydrolases"/>
    <property type="match status" value="1"/>
</dbReference>
<dbReference type="Gene3D" id="3.40.50.12240">
    <property type="match status" value="1"/>
</dbReference>
<feature type="domain" description="ATPase F1/V1/A1 complex alpha/beta subunit nucleotide-binding" evidence="2">
    <location>
        <begin position="5"/>
        <end position="42"/>
    </location>
</feature>
<dbReference type="PANTHER" id="PTHR48082:SF6">
    <property type="entry name" value="ATP SYNTHASE SUBUNIT ALPHA, CHLOROPLASTIC"/>
    <property type="match status" value="1"/>
</dbReference>
<dbReference type="GO" id="GO:0045259">
    <property type="term" value="C:proton-transporting ATP synthase complex"/>
    <property type="evidence" value="ECO:0007669"/>
    <property type="project" value="InterPro"/>
</dbReference>
<protein>
    <recommendedName>
        <fullName evidence="2">ATPase F1/V1/A1 complex alpha/beta subunit nucleotide-binding domain-containing protein</fullName>
    </recommendedName>
</protein>
<dbReference type="InterPro" id="IPR000194">
    <property type="entry name" value="ATPase_F1/V1/A1_a/bsu_nucl-bd"/>
</dbReference>
<evidence type="ECO:0000256" key="1">
    <source>
        <dbReference type="ARBA" id="ARBA00008936"/>
    </source>
</evidence>
<proteinExistence type="inferred from homology"/>
<accession>A0A7J8UI22</accession>
<keyword evidence="4" id="KW-1185">Reference proteome</keyword>
<evidence type="ECO:0000259" key="2">
    <source>
        <dbReference type="Pfam" id="PF00006"/>
    </source>
</evidence>
<dbReference type="Proteomes" id="UP000593573">
    <property type="component" value="Unassembled WGS sequence"/>
</dbReference>
<dbReference type="GO" id="GO:0005524">
    <property type="term" value="F:ATP binding"/>
    <property type="evidence" value="ECO:0007669"/>
    <property type="project" value="InterPro"/>
</dbReference>
<dbReference type="GO" id="GO:0046933">
    <property type="term" value="F:proton-transporting ATP synthase activity, rotational mechanism"/>
    <property type="evidence" value="ECO:0007669"/>
    <property type="project" value="InterPro"/>
</dbReference>
<comment type="similarity">
    <text evidence="1">Belongs to the ATPase alpha/beta chains family.</text>
</comment>
<gene>
    <name evidence="3" type="ORF">Goklo_017599</name>
</gene>
<dbReference type="EMBL" id="JABFAB010000006">
    <property type="protein sequence ID" value="MBA0650127.1"/>
    <property type="molecule type" value="Genomic_DNA"/>
</dbReference>
<sequence>MYCEWHTLIISDDIFKQAQAYRQMSLILLRPPYREAYPGDVFLFAFTHFRKRPSQETFRRIFLLM</sequence>
<evidence type="ECO:0000313" key="3">
    <source>
        <dbReference type="EMBL" id="MBA0650127.1"/>
    </source>
</evidence>
<dbReference type="InterPro" id="IPR005294">
    <property type="entry name" value="ATP_synth_F1_asu"/>
</dbReference>
<evidence type="ECO:0000313" key="4">
    <source>
        <dbReference type="Proteomes" id="UP000593573"/>
    </source>
</evidence>
<comment type="caution">
    <text evidence="3">The sequence shown here is derived from an EMBL/GenBank/DDBJ whole genome shotgun (WGS) entry which is preliminary data.</text>
</comment>